<evidence type="ECO:0000313" key="4">
    <source>
        <dbReference type="Proteomes" id="UP001187192"/>
    </source>
</evidence>
<dbReference type="Pfam" id="PF03760">
    <property type="entry name" value="LEA_1"/>
    <property type="match status" value="1"/>
</dbReference>
<organism evidence="3 4">
    <name type="scientific">Ficus carica</name>
    <name type="common">Common fig</name>
    <dbReference type="NCBI Taxonomy" id="3494"/>
    <lineage>
        <taxon>Eukaryota</taxon>
        <taxon>Viridiplantae</taxon>
        <taxon>Streptophyta</taxon>
        <taxon>Embryophyta</taxon>
        <taxon>Tracheophyta</taxon>
        <taxon>Spermatophyta</taxon>
        <taxon>Magnoliopsida</taxon>
        <taxon>eudicotyledons</taxon>
        <taxon>Gunneridae</taxon>
        <taxon>Pentapetalae</taxon>
        <taxon>rosids</taxon>
        <taxon>fabids</taxon>
        <taxon>Rosales</taxon>
        <taxon>Moraceae</taxon>
        <taxon>Ficeae</taxon>
        <taxon>Ficus</taxon>
    </lineage>
</organism>
<dbReference type="EMBL" id="BTGU01000003">
    <property type="protein sequence ID" value="GMN30656.1"/>
    <property type="molecule type" value="Genomic_DNA"/>
</dbReference>
<comment type="similarity">
    <text evidence="1">Belongs to the LEA type 1 family.</text>
</comment>
<accession>A0AA88CUE5</accession>
<evidence type="ECO:0008006" key="5">
    <source>
        <dbReference type="Google" id="ProtNLM"/>
    </source>
</evidence>
<dbReference type="GO" id="GO:0009793">
    <property type="term" value="P:embryo development ending in seed dormancy"/>
    <property type="evidence" value="ECO:0007669"/>
    <property type="project" value="InterPro"/>
</dbReference>
<comment type="caution">
    <text evidence="3">The sequence shown here is derived from an EMBL/GenBank/DDBJ whole genome shotgun (WGS) entry which is preliminary data.</text>
</comment>
<feature type="region of interest" description="Disordered" evidence="2">
    <location>
        <begin position="136"/>
        <end position="156"/>
    </location>
</feature>
<protein>
    <recommendedName>
        <fullName evidence="5">Seed maturation protein</fullName>
    </recommendedName>
</protein>
<proteinExistence type="inferred from homology"/>
<dbReference type="PANTHER" id="PTHR33493">
    <property type="entry name" value="LATE EMBRYOGENESIS ABUNDANT PROTEIN 6-RELATED"/>
    <property type="match status" value="1"/>
</dbReference>
<dbReference type="InterPro" id="IPR005513">
    <property type="entry name" value="LEA_1"/>
</dbReference>
<sequence length="156" mass="16852">MESAKEKISNLASAAKEKVEICKAKAEEKLEKATAKTEAEKKIAEERRKAREAEAKKELHEAHARHAAEKLRHKQVHLHHHVGHPDPVLYGSTATAATAAPAVTAATTAIPAYGQNEAEYGMQGQHHQPVGIANPMAGGTGPAYPPGTHLERNRRL</sequence>
<dbReference type="AlphaFoldDB" id="A0AA88CUE5"/>
<dbReference type="Proteomes" id="UP001187192">
    <property type="component" value="Unassembled WGS sequence"/>
</dbReference>
<evidence type="ECO:0000256" key="1">
    <source>
        <dbReference type="ARBA" id="ARBA00010975"/>
    </source>
</evidence>
<name>A0AA88CUE5_FICCA</name>
<evidence type="ECO:0000256" key="2">
    <source>
        <dbReference type="SAM" id="MobiDB-lite"/>
    </source>
</evidence>
<gene>
    <name evidence="3" type="ORF">TIFTF001_002903</name>
</gene>
<reference evidence="3" key="1">
    <citation type="submission" date="2023-07" db="EMBL/GenBank/DDBJ databases">
        <title>draft genome sequence of fig (Ficus carica).</title>
        <authorList>
            <person name="Takahashi T."/>
            <person name="Nishimura K."/>
        </authorList>
    </citation>
    <scope>NUCLEOTIDE SEQUENCE</scope>
</reference>
<dbReference type="PANTHER" id="PTHR33493:SF6">
    <property type="entry name" value="LATE EMBRYOGENESIS ABUNDANT PROTEIN 6"/>
    <property type="match status" value="1"/>
</dbReference>
<evidence type="ECO:0000313" key="3">
    <source>
        <dbReference type="EMBL" id="GMN30656.1"/>
    </source>
</evidence>
<keyword evidence="4" id="KW-1185">Reference proteome</keyword>
<feature type="region of interest" description="Disordered" evidence="2">
    <location>
        <begin position="44"/>
        <end position="63"/>
    </location>
</feature>